<gene>
    <name evidence="1" type="ORF">GCM10009809_34360</name>
</gene>
<dbReference type="Proteomes" id="UP001501138">
    <property type="component" value="Unassembled WGS sequence"/>
</dbReference>
<keyword evidence="2" id="KW-1185">Reference proteome</keyword>
<evidence type="ECO:0000313" key="2">
    <source>
        <dbReference type="Proteomes" id="UP001501138"/>
    </source>
</evidence>
<organism evidence="1 2">
    <name type="scientific">Isoptericola hypogeus</name>
    <dbReference type="NCBI Taxonomy" id="300179"/>
    <lineage>
        <taxon>Bacteria</taxon>
        <taxon>Bacillati</taxon>
        <taxon>Actinomycetota</taxon>
        <taxon>Actinomycetes</taxon>
        <taxon>Micrococcales</taxon>
        <taxon>Promicromonosporaceae</taxon>
        <taxon>Isoptericola</taxon>
    </lineage>
</organism>
<proteinExistence type="predicted"/>
<sequence>MTAGAALVVAGCAGSHGPVDLGAVLAPGDATASYALLPDSVTDALPSTRHLVDGADLTFSDLAVSGRLTSWERGEARAWDTDAGRVVAWDGDADTRTLLVDLAVDGVVDARAGTAEPAGTVVIEVVVDAETPADAVADALVALDDVVVLLVPADEPAGYRIALDGALLADVGRDGSLTWPGLVARETGGSTALPAVDARTLRDLRDAAEHDVVVDHDA</sequence>
<name>A0ABP4VXM7_9MICO</name>
<dbReference type="EMBL" id="BAAAPM010000008">
    <property type="protein sequence ID" value="GAA1736290.1"/>
    <property type="molecule type" value="Genomic_DNA"/>
</dbReference>
<accession>A0ABP4VXM7</accession>
<protein>
    <submittedName>
        <fullName evidence="1">Uncharacterized protein</fullName>
    </submittedName>
</protein>
<reference evidence="2" key="1">
    <citation type="journal article" date="2019" name="Int. J. Syst. Evol. Microbiol.">
        <title>The Global Catalogue of Microorganisms (GCM) 10K type strain sequencing project: providing services to taxonomists for standard genome sequencing and annotation.</title>
        <authorList>
            <consortium name="The Broad Institute Genomics Platform"/>
            <consortium name="The Broad Institute Genome Sequencing Center for Infectious Disease"/>
            <person name="Wu L."/>
            <person name="Ma J."/>
        </authorList>
    </citation>
    <scope>NUCLEOTIDE SEQUENCE [LARGE SCALE GENOMIC DNA]</scope>
    <source>
        <strain evidence="2">JCM 15589</strain>
    </source>
</reference>
<evidence type="ECO:0000313" key="1">
    <source>
        <dbReference type="EMBL" id="GAA1736290.1"/>
    </source>
</evidence>
<comment type="caution">
    <text evidence="1">The sequence shown here is derived from an EMBL/GenBank/DDBJ whole genome shotgun (WGS) entry which is preliminary data.</text>
</comment>